<keyword evidence="4" id="KW-1185">Reference proteome</keyword>
<dbReference type="InterPro" id="IPR003607">
    <property type="entry name" value="HD/PDEase_dom"/>
</dbReference>
<feature type="domain" description="HD" evidence="2">
    <location>
        <begin position="87"/>
        <end position="192"/>
    </location>
</feature>
<evidence type="ECO:0000256" key="1">
    <source>
        <dbReference type="ARBA" id="ARBA00022741"/>
    </source>
</evidence>
<sequence>MHWFVLGCIRGLGLRKGGIVTDLQYLENLFLIPDGAERERRWREDPEARRILPELYRLDGIPQPPEYHPEGDVLTHTLLAIRHLPPQADPRLAWGALLHDIGKAETTREIDGRIRAFGHDRAGVELARGIMERLGMEPAKIEDILWLVHHHMFALSWQVDEESQLSRRQWRFVEDPRFPLMLDLMRLDALAAGANPAKLAQVEFYRRARRAQAP</sequence>
<dbReference type="PANTHER" id="PTHR47545">
    <property type="entry name" value="MULTIFUNCTIONAL CCA PROTEIN"/>
    <property type="match status" value="1"/>
</dbReference>
<protein>
    <submittedName>
        <fullName evidence="3">HD domain-containing protein</fullName>
    </submittedName>
</protein>
<dbReference type="SUPFAM" id="SSF109604">
    <property type="entry name" value="HD-domain/PDEase-like"/>
    <property type="match status" value="1"/>
</dbReference>
<gene>
    <name evidence="3" type="ORF">FL622_10540</name>
</gene>
<keyword evidence="1" id="KW-0547">Nucleotide-binding</keyword>
<reference evidence="3 4" key="1">
    <citation type="submission" date="2019-07" db="EMBL/GenBank/DDBJ databases">
        <title>Insights of Desulfuromonas acetexigens electromicrobiology.</title>
        <authorList>
            <person name="Katuri K."/>
            <person name="Sapireddy V."/>
            <person name="Shaw D.R."/>
            <person name="Saikaly P."/>
        </authorList>
    </citation>
    <scope>NUCLEOTIDE SEQUENCE [LARGE SCALE GENOMIC DNA]</scope>
    <source>
        <strain evidence="3 4">2873</strain>
    </source>
</reference>
<dbReference type="AlphaFoldDB" id="A0A550JBI3"/>
<dbReference type="CDD" id="cd00077">
    <property type="entry name" value="HDc"/>
    <property type="match status" value="1"/>
</dbReference>
<dbReference type="InterPro" id="IPR006675">
    <property type="entry name" value="HDIG_dom"/>
</dbReference>
<dbReference type="OrthoDB" id="9805698at2"/>
<dbReference type="Pfam" id="PF01966">
    <property type="entry name" value="HD"/>
    <property type="match status" value="1"/>
</dbReference>
<evidence type="ECO:0000259" key="2">
    <source>
        <dbReference type="Pfam" id="PF01966"/>
    </source>
</evidence>
<dbReference type="NCBIfam" id="TIGR00277">
    <property type="entry name" value="HDIG"/>
    <property type="match status" value="1"/>
</dbReference>
<comment type="caution">
    <text evidence="3">The sequence shown here is derived from an EMBL/GenBank/DDBJ whole genome shotgun (WGS) entry which is preliminary data.</text>
</comment>
<dbReference type="Gene3D" id="1.10.3090.10">
    <property type="entry name" value="cca-adding enzyme, domain 2"/>
    <property type="match status" value="1"/>
</dbReference>
<evidence type="ECO:0000313" key="4">
    <source>
        <dbReference type="Proteomes" id="UP000317155"/>
    </source>
</evidence>
<accession>A0A550JBI3</accession>
<dbReference type="Proteomes" id="UP000317155">
    <property type="component" value="Unassembled WGS sequence"/>
</dbReference>
<dbReference type="PANTHER" id="PTHR47545:SF1">
    <property type="entry name" value="MULTIFUNCTIONAL CCA PROTEIN"/>
    <property type="match status" value="1"/>
</dbReference>
<organism evidence="3 4">
    <name type="scientific">Trichloromonas acetexigens</name>
    <dbReference type="NCBI Taxonomy" id="38815"/>
    <lineage>
        <taxon>Bacteria</taxon>
        <taxon>Pseudomonadati</taxon>
        <taxon>Thermodesulfobacteriota</taxon>
        <taxon>Desulfuromonadia</taxon>
        <taxon>Desulfuromonadales</taxon>
        <taxon>Trichloromonadaceae</taxon>
        <taxon>Trichloromonas</taxon>
    </lineage>
</organism>
<evidence type="ECO:0000313" key="3">
    <source>
        <dbReference type="EMBL" id="TRO80527.1"/>
    </source>
</evidence>
<dbReference type="EMBL" id="VJVV01000007">
    <property type="protein sequence ID" value="TRO80527.1"/>
    <property type="molecule type" value="Genomic_DNA"/>
</dbReference>
<proteinExistence type="predicted"/>
<dbReference type="InterPro" id="IPR006674">
    <property type="entry name" value="HD_domain"/>
</dbReference>
<name>A0A550JBI3_9BACT</name>
<dbReference type="InterPro" id="IPR050124">
    <property type="entry name" value="tRNA_CCA-adding_enzyme"/>
</dbReference>
<dbReference type="GO" id="GO:0000166">
    <property type="term" value="F:nucleotide binding"/>
    <property type="evidence" value="ECO:0007669"/>
    <property type="project" value="UniProtKB-KW"/>
</dbReference>